<dbReference type="InterPro" id="IPR006447">
    <property type="entry name" value="Myb_dom_plants"/>
</dbReference>
<evidence type="ECO:0000259" key="5">
    <source>
        <dbReference type="Pfam" id="PF14379"/>
    </source>
</evidence>
<dbReference type="PANTHER" id="PTHR31499:SF79">
    <property type="entry name" value="HTH MYB-TYPE DOMAIN-CONTAINING PROTEIN"/>
    <property type="match status" value="1"/>
</dbReference>
<dbReference type="Pfam" id="PF14379">
    <property type="entry name" value="Myb_CC_LHEQLE"/>
    <property type="match status" value="1"/>
</dbReference>
<dbReference type="InterPro" id="IPR009057">
    <property type="entry name" value="Homeodomain-like_sf"/>
</dbReference>
<dbReference type="GO" id="GO:0003677">
    <property type="term" value="F:DNA binding"/>
    <property type="evidence" value="ECO:0007669"/>
    <property type="project" value="InterPro"/>
</dbReference>
<dbReference type="InterPro" id="IPR046955">
    <property type="entry name" value="PHR1-like"/>
</dbReference>
<feature type="region of interest" description="Disordered" evidence="4">
    <location>
        <begin position="220"/>
        <end position="243"/>
    </location>
</feature>
<feature type="compositionally biased region" description="Polar residues" evidence="4">
    <location>
        <begin position="335"/>
        <end position="347"/>
    </location>
</feature>
<dbReference type="GO" id="GO:0003700">
    <property type="term" value="F:DNA-binding transcription factor activity"/>
    <property type="evidence" value="ECO:0007669"/>
    <property type="project" value="InterPro"/>
</dbReference>
<evidence type="ECO:0000256" key="1">
    <source>
        <dbReference type="ARBA" id="ARBA00023015"/>
    </source>
</evidence>
<name>A0A6V7NFF9_ANACO</name>
<dbReference type="InterPro" id="IPR025756">
    <property type="entry name" value="Myb_CC_LHEQLE"/>
</dbReference>
<dbReference type="Gene3D" id="1.10.10.60">
    <property type="entry name" value="Homeodomain-like"/>
    <property type="match status" value="1"/>
</dbReference>
<dbReference type="PANTHER" id="PTHR31499">
    <property type="entry name" value="MYB FAMILY TRANSCRIPTION FACTOR PHL11"/>
    <property type="match status" value="1"/>
</dbReference>
<organism evidence="6">
    <name type="scientific">Ananas comosus var. bracteatus</name>
    <name type="common">red pineapple</name>
    <dbReference type="NCBI Taxonomy" id="296719"/>
    <lineage>
        <taxon>Eukaryota</taxon>
        <taxon>Viridiplantae</taxon>
        <taxon>Streptophyta</taxon>
        <taxon>Embryophyta</taxon>
        <taxon>Tracheophyta</taxon>
        <taxon>Spermatophyta</taxon>
        <taxon>Magnoliopsida</taxon>
        <taxon>Liliopsida</taxon>
        <taxon>Poales</taxon>
        <taxon>Bromeliaceae</taxon>
        <taxon>Bromelioideae</taxon>
        <taxon>Ananas</taxon>
    </lineage>
</organism>
<evidence type="ECO:0000256" key="2">
    <source>
        <dbReference type="ARBA" id="ARBA00023163"/>
    </source>
</evidence>
<dbReference type="SUPFAM" id="SSF46689">
    <property type="entry name" value="Homeodomain-like"/>
    <property type="match status" value="1"/>
</dbReference>
<evidence type="ECO:0000256" key="4">
    <source>
        <dbReference type="SAM" id="MobiDB-lite"/>
    </source>
</evidence>
<protein>
    <recommendedName>
        <fullName evidence="5">MYB-CC type transcription factor LHEQLE-containing domain-containing protein</fullName>
    </recommendedName>
</protein>
<keyword evidence="2" id="KW-0804">Transcription</keyword>
<dbReference type="AlphaFoldDB" id="A0A6V7NFF9"/>
<sequence>MHLVRGIFSRDTEHDTMDHNGILPNAILITSPNPGARATRACSLPPFGNPGPRGINSRVGFFRFGFLEGELVAFFVIAKRRIWAGFVGDSVCGRWRLGGGFGVGWLDGAWRVRKLGGREGERVGGLGGGKQRLRWTSDLHDRFVNAITQLGGPDSGYFQYDFWTDIGVSLMHEISFVARKVSNLVLLRGWVLRIMGVPGITIYHVKSHLQKYRLAKFLPESPADGSKDETKDSGDTLSGNDSAPEIQINEALKMQMEVQKRLNEQLEVQKQLQLRIEAQGRYLQKIIEEQQKLDGAVKSSEGNEGNKNASASSSNLEDCLGHTPFPSKKPRIANPQRNLLSKIPTRS</sequence>
<dbReference type="NCBIfam" id="TIGR01557">
    <property type="entry name" value="myb_SHAQKYF"/>
    <property type="match status" value="1"/>
</dbReference>
<feature type="compositionally biased region" description="Basic and acidic residues" evidence="4">
    <location>
        <begin position="225"/>
        <end position="234"/>
    </location>
</feature>
<feature type="region of interest" description="Disordered" evidence="4">
    <location>
        <begin position="295"/>
        <end position="347"/>
    </location>
</feature>
<proteinExistence type="predicted"/>
<gene>
    <name evidence="6" type="ORF">CB5_LOCUS523</name>
</gene>
<reference evidence="6" key="1">
    <citation type="submission" date="2020-07" db="EMBL/GenBank/DDBJ databases">
        <authorList>
            <person name="Lin J."/>
        </authorList>
    </citation>
    <scope>NUCLEOTIDE SEQUENCE</scope>
</reference>
<accession>A0A6V7NFF9</accession>
<dbReference type="EMBL" id="LR862129">
    <property type="protein sequence ID" value="CAD1817312.1"/>
    <property type="molecule type" value="Genomic_DNA"/>
</dbReference>
<keyword evidence="3" id="KW-0539">Nucleus</keyword>
<keyword evidence="1" id="KW-0805">Transcription regulation</keyword>
<feature type="compositionally biased region" description="Polar residues" evidence="4">
    <location>
        <begin position="300"/>
        <end position="316"/>
    </location>
</feature>
<feature type="domain" description="MYB-CC type transcription factor LHEQLE-containing" evidence="5">
    <location>
        <begin position="246"/>
        <end position="292"/>
    </location>
</feature>
<evidence type="ECO:0000313" key="6">
    <source>
        <dbReference type="EMBL" id="CAD1817312.1"/>
    </source>
</evidence>
<evidence type="ECO:0000256" key="3">
    <source>
        <dbReference type="ARBA" id="ARBA00023242"/>
    </source>
</evidence>